<dbReference type="AlphaFoldDB" id="A0A6A6WA69"/>
<keyword evidence="2" id="KW-0812">Transmembrane</keyword>
<evidence type="ECO:0000256" key="1">
    <source>
        <dbReference type="SAM" id="MobiDB-lite"/>
    </source>
</evidence>
<sequence length="809" mass="92893">MNTLRLAKRKGQSYQKVSAHDIDDAWNDLEKRPLVDDNDSNDSPPSCAVSSRPRWRSGAWRIRSPRAFTRCFSLVLGGLIILFIITLTKLGAASSRAVSLGLSKPKPQPIVWEAFPFLKRYHGGIRTLVQRSENEPEYPGEGKNIPDVYAGKKRIEQRDNVEDKTWDFTKYGSKFNPYPDYSSDAYVAEWGPVKQCYLDAENTVKIPQLYAYSGVVKGTPDNVIGSYDVLGLNKDVCFERYGRLGPYGYGYSKKLGGSGSGMAGDREGIEEVWKQDSEVDYRNIDWADVQDRCLAANRNRFAEMSQSKNHFYYNMGSGGPHRETMGKETGEQTVEEIKTQKTHASEENVEKRLAKNKKITRNAVIIRTWWDYNYDDEDIWYLRAVISELAIQTGGEYTVHFLVHVKDDNLPIWSDDQTYQRVLNESLPEEFRGMGTLWTERQMGLLYGGLAESFYRDLPVHGVYRSTFMPFQYFAHQHPEYDFFWQWEMDLRYTGHFYHLLDKVGAWARQQPRKLLWERSSRFYVPSEHGSWDDFNTLVKYQTEHGTGSKGNMYQKLREYHPNLPANAQAPGKAEDPIWGPLPPLDDELETDNDVNPPEGVTFKSDKYEWGVGEDADLITFNPIFDPDGTNWILADDVTGYNTTRGMPPRRTAIITFGRLSKRLLNTMHRESSLKRHTMFSEMWPASTALHHGLKAVYAPHPVYIDRRWPTDYLAAIFNGGRNGAAGGARLSVFSDERQHNFRGTTWYYDAGFAPNLWKRWMGYKVDNDGGEQEELEGEGRMCLPAMLVHPVKQVDLVFEESDRADGEQ</sequence>
<name>A0A6A6WA69_9PEZI</name>
<accession>A0A6A6WA69</accession>
<dbReference type="Proteomes" id="UP000799437">
    <property type="component" value="Unassembled WGS sequence"/>
</dbReference>
<feature type="transmembrane region" description="Helical" evidence="2">
    <location>
        <begin position="71"/>
        <end position="92"/>
    </location>
</feature>
<evidence type="ECO:0000313" key="3">
    <source>
        <dbReference type="EMBL" id="KAF2759752.1"/>
    </source>
</evidence>
<keyword evidence="4" id="KW-1185">Reference proteome</keyword>
<keyword evidence="2" id="KW-0472">Membrane</keyword>
<dbReference type="Pfam" id="PF11885">
    <property type="entry name" value="DUF3405"/>
    <property type="match status" value="1"/>
</dbReference>
<dbReference type="InterPro" id="IPR021822">
    <property type="entry name" value="DUF3405"/>
</dbReference>
<proteinExistence type="predicted"/>
<evidence type="ECO:0000256" key="2">
    <source>
        <dbReference type="SAM" id="Phobius"/>
    </source>
</evidence>
<organism evidence="3 4">
    <name type="scientific">Pseudovirgaria hyperparasitica</name>
    <dbReference type="NCBI Taxonomy" id="470096"/>
    <lineage>
        <taxon>Eukaryota</taxon>
        <taxon>Fungi</taxon>
        <taxon>Dikarya</taxon>
        <taxon>Ascomycota</taxon>
        <taxon>Pezizomycotina</taxon>
        <taxon>Dothideomycetes</taxon>
        <taxon>Dothideomycetes incertae sedis</taxon>
        <taxon>Acrospermales</taxon>
        <taxon>Acrospermaceae</taxon>
        <taxon>Pseudovirgaria</taxon>
    </lineage>
</organism>
<evidence type="ECO:0008006" key="5">
    <source>
        <dbReference type="Google" id="ProtNLM"/>
    </source>
</evidence>
<dbReference type="OrthoDB" id="3353407at2759"/>
<gene>
    <name evidence="3" type="ORF">EJ05DRAFT_437211</name>
</gene>
<feature type="region of interest" description="Disordered" evidence="1">
    <location>
        <begin position="564"/>
        <end position="604"/>
    </location>
</feature>
<feature type="region of interest" description="Disordered" evidence="1">
    <location>
        <begin position="33"/>
        <end position="52"/>
    </location>
</feature>
<reference evidence="3" key="1">
    <citation type="journal article" date="2020" name="Stud. Mycol.">
        <title>101 Dothideomycetes genomes: a test case for predicting lifestyles and emergence of pathogens.</title>
        <authorList>
            <person name="Haridas S."/>
            <person name="Albert R."/>
            <person name="Binder M."/>
            <person name="Bloem J."/>
            <person name="Labutti K."/>
            <person name="Salamov A."/>
            <person name="Andreopoulos B."/>
            <person name="Baker S."/>
            <person name="Barry K."/>
            <person name="Bills G."/>
            <person name="Bluhm B."/>
            <person name="Cannon C."/>
            <person name="Castanera R."/>
            <person name="Culley D."/>
            <person name="Daum C."/>
            <person name="Ezra D."/>
            <person name="Gonzalez J."/>
            <person name="Henrissat B."/>
            <person name="Kuo A."/>
            <person name="Liang C."/>
            <person name="Lipzen A."/>
            <person name="Lutzoni F."/>
            <person name="Magnuson J."/>
            <person name="Mondo S."/>
            <person name="Nolan M."/>
            <person name="Ohm R."/>
            <person name="Pangilinan J."/>
            <person name="Park H.-J."/>
            <person name="Ramirez L."/>
            <person name="Alfaro M."/>
            <person name="Sun H."/>
            <person name="Tritt A."/>
            <person name="Yoshinaga Y."/>
            <person name="Zwiers L.-H."/>
            <person name="Turgeon B."/>
            <person name="Goodwin S."/>
            <person name="Spatafora J."/>
            <person name="Crous P."/>
            <person name="Grigoriev I."/>
        </authorList>
    </citation>
    <scope>NUCLEOTIDE SEQUENCE</scope>
    <source>
        <strain evidence="3">CBS 121739</strain>
    </source>
</reference>
<dbReference type="EMBL" id="ML996569">
    <property type="protein sequence ID" value="KAF2759752.1"/>
    <property type="molecule type" value="Genomic_DNA"/>
</dbReference>
<protein>
    <recommendedName>
        <fullName evidence="5">Major facilitator superfamily transporter</fullName>
    </recommendedName>
</protein>
<dbReference type="RefSeq" id="XP_033602203.1">
    <property type="nucleotide sequence ID" value="XM_033741779.1"/>
</dbReference>
<evidence type="ECO:0000313" key="4">
    <source>
        <dbReference type="Proteomes" id="UP000799437"/>
    </source>
</evidence>
<keyword evidence="2" id="KW-1133">Transmembrane helix</keyword>
<dbReference type="PANTHER" id="PTHR36205:SF1">
    <property type="entry name" value="MAJOR FACILITATOR SUPERFAMILY TRANSPORTER"/>
    <property type="match status" value="1"/>
</dbReference>
<dbReference type="PANTHER" id="PTHR36205">
    <property type="entry name" value="CHROMOSOME 19, WHOLE GENOME SHOTGUN SEQUENCE"/>
    <property type="match status" value="1"/>
</dbReference>
<dbReference type="GeneID" id="54482833"/>